<feature type="compositionally biased region" description="Polar residues" evidence="1">
    <location>
        <begin position="179"/>
        <end position="193"/>
    </location>
</feature>
<gene>
    <name evidence="3" type="ORF">D6D28_01398</name>
</gene>
<feature type="compositionally biased region" description="Low complexity" evidence="1">
    <location>
        <begin position="404"/>
        <end position="415"/>
    </location>
</feature>
<feature type="compositionally biased region" description="Pro residues" evidence="1">
    <location>
        <begin position="394"/>
        <end position="403"/>
    </location>
</feature>
<evidence type="ECO:0000313" key="3">
    <source>
        <dbReference type="EMBL" id="THV76027.1"/>
    </source>
</evidence>
<feature type="chain" id="PRO_5020441224" evidence="2">
    <location>
        <begin position="25"/>
        <end position="507"/>
    </location>
</feature>
<feature type="compositionally biased region" description="Basic and acidic residues" evidence="1">
    <location>
        <begin position="195"/>
        <end position="209"/>
    </location>
</feature>
<feature type="compositionally biased region" description="Polar residues" evidence="1">
    <location>
        <begin position="345"/>
        <end position="357"/>
    </location>
</feature>
<feature type="compositionally biased region" description="Polar residues" evidence="1">
    <location>
        <begin position="56"/>
        <end position="70"/>
    </location>
</feature>
<evidence type="ECO:0000256" key="2">
    <source>
        <dbReference type="SAM" id="SignalP"/>
    </source>
</evidence>
<reference evidence="3 4" key="1">
    <citation type="submission" date="2018-10" db="EMBL/GenBank/DDBJ databases">
        <title>Fifty Aureobasidium pullulans genomes reveal a recombining polyextremotolerant generalist.</title>
        <authorList>
            <person name="Gostincar C."/>
            <person name="Turk M."/>
            <person name="Zajc J."/>
            <person name="Gunde-Cimerman N."/>
        </authorList>
    </citation>
    <scope>NUCLEOTIDE SEQUENCE [LARGE SCALE GENOMIC DNA]</scope>
    <source>
        <strain evidence="3 4">EXF-11900</strain>
    </source>
</reference>
<comment type="caution">
    <text evidence="3">The sequence shown here is derived from an EMBL/GenBank/DDBJ whole genome shotgun (WGS) entry which is preliminary data.</text>
</comment>
<protein>
    <submittedName>
        <fullName evidence="3">Uncharacterized protein</fullName>
    </submittedName>
</protein>
<feature type="compositionally biased region" description="Basic and acidic residues" evidence="1">
    <location>
        <begin position="451"/>
        <end position="460"/>
    </location>
</feature>
<feature type="region of interest" description="Disordered" evidence="1">
    <location>
        <begin position="50"/>
        <end position="84"/>
    </location>
</feature>
<keyword evidence="2" id="KW-0732">Signal</keyword>
<feature type="signal peptide" evidence="2">
    <location>
        <begin position="1"/>
        <end position="24"/>
    </location>
</feature>
<feature type="region of interest" description="Disordered" evidence="1">
    <location>
        <begin position="116"/>
        <end position="157"/>
    </location>
</feature>
<feature type="region of interest" description="Disordered" evidence="1">
    <location>
        <begin position="179"/>
        <end position="256"/>
    </location>
</feature>
<dbReference type="Proteomes" id="UP000304951">
    <property type="component" value="Unassembled WGS sequence"/>
</dbReference>
<name>A0A4S8SXJ1_AURPU</name>
<evidence type="ECO:0000313" key="4">
    <source>
        <dbReference type="Proteomes" id="UP000304951"/>
    </source>
</evidence>
<feature type="region of interest" description="Disordered" evidence="1">
    <location>
        <begin position="315"/>
        <end position="489"/>
    </location>
</feature>
<organism evidence="3 4">
    <name type="scientific">Aureobasidium pullulans</name>
    <name type="common">Black yeast</name>
    <name type="synonym">Pullularia pullulans</name>
    <dbReference type="NCBI Taxonomy" id="5580"/>
    <lineage>
        <taxon>Eukaryota</taxon>
        <taxon>Fungi</taxon>
        <taxon>Dikarya</taxon>
        <taxon>Ascomycota</taxon>
        <taxon>Pezizomycotina</taxon>
        <taxon>Dothideomycetes</taxon>
        <taxon>Dothideomycetidae</taxon>
        <taxon>Dothideales</taxon>
        <taxon>Saccotheciaceae</taxon>
        <taxon>Aureobasidium</taxon>
    </lineage>
</organism>
<proteinExistence type="predicted"/>
<dbReference type="AlphaFoldDB" id="A0A4S8SXJ1"/>
<evidence type="ECO:0000256" key="1">
    <source>
        <dbReference type="SAM" id="MobiDB-lite"/>
    </source>
</evidence>
<accession>A0A4S8SXJ1</accession>
<dbReference type="EMBL" id="QZAF01000027">
    <property type="protein sequence ID" value="THV76027.1"/>
    <property type="molecule type" value="Genomic_DNA"/>
</dbReference>
<sequence>MAAARQLSIITIIVAAAPCPGAMTTIIAAPTAHAVPRDQGLSSLAHLAASAPPMATRTTPPGTNAPTTVGDSPRSAPRHSVEDNVSPKRYHISMLIDFIFILTMTDSARAAGLRSVTKIKKEPPASPNPSAKPRPRRLDLSVHGATGRGPQTARPAPLTARDSAGLAIHDLGVACLSPGFQTQDPTMRSQLQRSLDVREQQRQIIEARQKGVKPPSDAPGTGPGAESAQFGMPQRTPSTSRRKGPPPGLSITAPSAATFSNERVIQSAPLHHSFTGLRPHAHQPSGLSQTSHIHHVPATQTANRLPPISDVFAHDSLQAPPSARPPTAMFATGHSPSIGPPPLQSPSMMQHQHNQGPPTGRGREFKSAEEAVQEMSRGREDLLPKIVHYGGAQPPTPPSPMPPSQQSQHPGHPQSYPHPPQRQSPHASGAARVDALRSEHSQSQMAGRRRPRDEYEREHGSPLGQQEAKRATYHPDASADWRSGMSNQEKRDEFLRLCSRAWDLFHS</sequence>